<protein>
    <submittedName>
        <fullName evidence="1">DUF2252 family protein</fullName>
    </submittedName>
</protein>
<dbReference type="Pfam" id="PF10009">
    <property type="entry name" value="DUF2252"/>
    <property type="match status" value="1"/>
</dbReference>
<organism evidence="1 2">
    <name type="scientific">Spirosoma foliorum</name>
    <dbReference type="NCBI Taxonomy" id="2710596"/>
    <lineage>
        <taxon>Bacteria</taxon>
        <taxon>Pseudomonadati</taxon>
        <taxon>Bacteroidota</taxon>
        <taxon>Cytophagia</taxon>
        <taxon>Cytophagales</taxon>
        <taxon>Cytophagaceae</taxon>
        <taxon>Spirosoma</taxon>
    </lineage>
</organism>
<evidence type="ECO:0000313" key="2">
    <source>
        <dbReference type="Proteomes" id="UP000515369"/>
    </source>
</evidence>
<reference evidence="1 2" key="1">
    <citation type="submission" date="2020-07" db="EMBL/GenBank/DDBJ databases">
        <title>Spirosoma foliorum sp. nov., isolated from the leaves on the Nejang mountain Korea, Republic of.</title>
        <authorList>
            <person name="Ho H."/>
            <person name="Lee Y.-J."/>
            <person name="Nurcahyanto D.-A."/>
            <person name="Kim S.-G."/>
        </authorList>
    </citation>
    <scope>NUCLEOTIDE SEQUENCE [LARGE SCALE GENOMIC DNA]</scope>
    <source>
        <strain evidence="1 2">PL0136</strain>
    </source>
</reference>
<proteinExistence type="predicted"/>
<dbReference type="AlphaFoldDB" id="A0A7G5H0F4"/>
<evidence type="ECO:0000313" key="1">
    <source>
        <dbReference type="EMBL" id="QMW04596.1"/>
    </source>
</evidence>
<dbReference type="Proteomes" id="UP000515369">
    <property type="component" value="Chromosome"/>
</dbReference>
<sequence>MTRVDELLECIRMANQDRRKDLLKVKYEAMTEGPFRFYRATPYLFYKDWPIASYAKEHPNTWVCGDLHLENFGSFKGQNRLVYFDINDFDEALLAPCTADIGRLVTSLFLAGAPKLLNYPVETSRFLAQQFLAAYTKMLLQGKPRSIERETADGVLKQFLAKVAKQTRADLIERYTRGTGLKRKIVHKQIHPLVGEERESVRNWLTTALREQDGYELRDVALRIAGTSSIGLNRYVALAKGPTGKLHLLDVKATRPSVAEPYVGISQPSWSDEATRVVTLQNRLQDVPPANLWSMKGPNDEYFVVRYLQPQADRLKAKRIRAIQQLLPLIETMAQLTASAHLRSGGREGSATADQLIDFANQSDWAPELLGRAESYALQVYQDYAQFKAAFKAGWFTK</sequence>
<dbReference type="RefSeq" id="WP_182461938.1">
    <property type="nucleotide sequence ID" value="NZ_CP059732.1"/>
</dbReference>
<gene>
    <name evidence="1" type="ORF">H3H32_06595</name>
</gene>
<dbReference type="KEGG" id="sfol:H3H32_06595"/>
<dbReference type="PANTHER" id="PTHR39441:SF1">
    <property type="entry name" value="DUF2252 DOMAIN-CONTAINING PROTEIN"/>
    <property type="match status" value="1"/>
</dbReference>
<name>A0A7G5H0F4_9BACT</name>
<dbReference type="InterPro" id="IPR018721">
    <property type="entry name" value="DUF2252"/>
</dbReference>
<accession>A0A7G5H0F4</accession>
<dbReference type="EMBL" id="CP059732">
    <property type="protein sequence ID" value="QMW04596.1"/>
    <property type="molecule type" value="Genomic_DNA"/>
</dbReference>
<keyword evidence="2" id="KW-1185">Reference proteome</keyword>
<dbReference type="PANTHER" id="PTHR39441">
    <property type="entry name" value="DUF2252 DOMAIN-CONTAINING PROTEIN"/>
    <property type="match status" value="1"/>
</dbReference>